<accession>A0A3A3YWI7</accession>
<gene>
    <name evidence="1" type="ORF">D5H78_16490</name>
</gene>
<organism evidence="1 2">
    <name type="scientific">Vallicoccus soli</name>
    <dbReference type="NCBI Taxonomy" id="2339232"/>
    <lineage>
        <taxon>Bacteria</taxon>
        <taxon>Bacillati</taxon>
        <taxon>Actinomycetota</taxon>
        <taxon>Actinomycetes</taxon>
        <taxon>Motilibacterales</taxon>
        <taxon>Vallicoccaceae</taxon>
        <taxon>Vallicoccus</taxon>
    </lineage>
</organism>
<protein>
    <submittedName>
        <fullName evidence="1">Uncharacterized protein</fullName>
    </submittedName>
</protein>
<comment type="caution">
    <text evidence="1">The sequence shown here is derived from an EMBL/GenBank/DDBJ whole genome shotgun (WGS) entry which is preliminary data.</text>
</comment>
<dbReference type="AlphaFoldDB" id="A0A3A3YWI7"/>
<dbReference type="EMBL" id="QZEZ01000009">
    <property type="protein sequence ID" value="RJK93421.1"/>
    <property type="molecule type" value="Genomic_DNA"/>
</dbReference>
<sequence>MHDLPHPPRRRWSDRLDAVVAALLPSPRTPERVLDAERYAAHALARRERARRTGARVVAVRLDGGADPEALAARLRGAVRAGDLVAVLGDGAVEVLVEDQWADAEAVTARLERVARAGAAGHLGDAAPAG</sequence>
<evidence type="ECO:0000313" key="2">
    <source>
        <dbReference type="Proteomes" id="UP000265614"/>
    </source>
</evidence>
<proteinExistence type="predicted"/>
<reference evidence="1 2" key="1">
    <citation type="submission" date="2018-09" db="EMBL/GenBank/DDBJ databases">
        <title>YIM 75000 draft genome.</title>
        <authorList>
            <person name="Tang S."/>
            <person name="Feng Y."/>
        </authorList>
    </citation>
    <scope>NUCLEOTIDE SEQUENCE [LARGE SCALE GENOMIC DNA]</scope>
    <source>
        <strain evidence="1 2">YIM 75000</strain>
    </source>
</reference>
<dbReference type="Proteomes" id="UP000265614">
    <property type="component" value="Unassembled WGS sequence"/>
</dbReference>
<dbReference type="RefSeq" id="WP_119951607.1">
    <property type="nucleotide sequence ID" value="NZ_QZEZ01000009.1"/>
</dbReference>
<name>A0A3A3YWI7_9ACTN</name>
<keyword evidence="2" id="KW-1185">Reference proteome</keyword>
<evidence type="ECO:0000313" key="1">
    <source>
        <dbReference type="EMBL" id="RJK93421.1"/>
    </source>
</evidence>